<evidence type="ECO:0000313" key="9">
    <source>
        <dbReference type="Proteomes" id="UP001152888"/>
    </source>
</evidence>
<dbReference type="GO" id="GO:0006508">
    <property type="term" value="P:proteolysis"/>
    <property type="evidence" value="ECO:0007669"/>
    <property type="project" value="UniProtKB-KW"/>
</dbReference>
<feature type="chain" id="PRO_5040188002" description="Peptidase S1 domain-containing protein" evidence="6">
    <location>
        <begin position="22"/>
        <end position="262"/>
    </location>
</feature>
<gene>
    <name evidence="8" type="ORF">ACAOBT_LOCUS22451</name>
</gene>
<evidence type="ECO:0000256" key="4">
    <source>
        <dbReference type="ARBA" id="ARBA00022825"/>
    </source>
</evidence>
<dbReference type="PROSITE" id="PS50240">
    <property type="entry name" value="TRYPSIN_DOM"/>
    <property type="match status" value="1"/>
</dbReference>
<dbReference type="OrthoDB" id="5565075at2759"/>
<dbReference type="SUPFAM" id="SSF50494">
    <property type="entry name" value="Trypsin-like serine proteases"/>
    <property type="match status" value="1"/>
</dbReference>
<dbReference type="InterPro" id="IPR043504">
    <property type="entry name" value="Peptidase_S1_PA_chymotrypsin"/>
</dbReference>
<evidence type="ECO:0000256" key="1">
    <source>
        <dbReference type="ARBA" id="ARBA00007664"/>
    </source>
</evidence>
<evidence type="ECO:0000256" key="2">
    <source>
        <dbReference type="ARBA" id="ARBA00022670"/>
    </source>
</evidence>
<feature type="signal peptide" evidence="6">
    <location>
        <begin position="1"/>
        <end position="21"/>
    </location>
</feature>
<dbReference type="InterPro" id="IPR009003">
    <property type="entry name" value="Peptidase_S1_PA"/>
</dbReference>
<evidence type="ECO:0000259" key="7">
    <source>
        <dbReference type="PROSITE" id="PS50240"/>
    </source>
</evidence>
<keyword evidence="3" id="KW-0378">Hydrolase</keyword>
<keyword evidence="2" id="KW-0645">Protease</keyword>
<comment type="similarity">
    <text evidence="1">Belongs to the peptidase S1 family.</text>
</comment>
<dbReference type="SMART" id="SM00020">
    <property type="entry name" value="Tryp_SPc"/>
    <property type="match status" value="1"/>
</dbReference>
<evidence type="ECO:0000256" key="3">
    <source>
        <dbReference type="ARBA" id="ARBA00022801"/>
    </source>
</evidence>
<dbReference type="GO" id="GO:0004252">
    <property type="term" value="F:serine-type endopeptidase activity"/>
    <property type="evidence" value="ECO:0007669"/>
    <property type="project" value="InterPro"/>
</dbReference>
<organism evidence="8 9">
    <name type="scientific">Acanthoscelides obtectus</name>
    <name type="common">Bean weevil</name>
    <name type="synonym">Bruchus obtectus</name>
    <dbReference type="NCBI Taxonomy" id="200917"/>
    <lineage>
        <taxon>Eukaryota</taxon>
        <taxon>Metazoa</taxon>
        <taxon>Ecdysozoa</taxon>
        <taxon>Arthropoda</taxon>
        <taxon>Hexapoda</taxon>
        <taxon>Insecta</taxon>
        <taxon>Pterygota</taxon>
        <taxon>Neoptera</taxon>
        <taxon>Endopterygota</taxon>
        <taxon>Coleoptera</taxon>
        <taxon>Polyphaga</taxon>
        <taxon>Cucujiformia</taxon>
        <taxon>Chrysomeloidea</taxon>
        <taxon>Chrysomelidae</taxon>
        <taxon>Bruchinae</taxon>
        <taxon>Bruchini</taxon>
        <taxon>Acanthoscelides</taxon>
    </lineage>
</organism>
<accession>A0A9P0LHT4</accession>
<dbReference type="PANTHER" id="PTHR24276:SF91">
    <property type="entry name" value="AT26814P-RELATED"/>
    <property type="match status" value="1"/>
</dbReference>
<dbReference type="AlphaFoldDB" id="A0A9P0LHT4"/>
<keyword evidence="4" id="KW-0720">Serine protease</keyword>
<keyword evidence="6" id="KW-0732">Signal</keyword>
<comment type="caution">
    <text evidence="8">The sequence shown here is derived from an EMBL/GenBank/DDBJ whole genome shotgun (WGS) entry which is preliminary data.</text>
</comment>
<keyword evidence="5" id="KW-1015">Disulfide bond</keyword>
<proteinExistence type="inferred from homology"/>
<reference evidence="8" key="1">
    <citation type="submission" date="2022-03" db="EMBL/GenBank/DDBJ databases">
        <authorList>
            <person name="Sayadi A."/>
        </authorList>
    </citation>
    <scope>NUCLEOTIDE SEQUENCE</scope>
</reference>
<dbReference type="InterPro" id="IPR001314">
    <property type="entry name" value="Peptidase_S1A"/>
</dbReference>
<dbReference type="Gene3D" id="2.40.10.10">
    <property type="entry name" value="Trypsin-like serine proteases"/>
    <property type="match status" value="2"/>
</dbReference>
<name>A0A9P0LHT4_ACAOB</name>
<dbReference type="InterPro" id="IPR001254">
    <property type="entry name" value="Trypsin_dom"/>
</dbReference>
<evidence type="ECO:0000256" key="6">
    <source>
        <dbReference type="SAM" id="SignalP"/>
    </source>
</evidence>
<protein>
    <recommendedName>
        <fullName evidence="7">Peptidase S1 domain-containing protein</fullName>
    </recommendedName>
</protein>
<feature type="domain" description="Peptidase S1" evidence="7">
    <location>
        <begin position="32"/>
        <end position="261"/>
    </location>
</feature>
<keyword evidence="9" id="KW-1185">Reference proteome</keyword>
<dbReference type="Pfam" id="PF00089">
    <property type="entry name" value="Trypsin"/>
    <property type="match status" value="1"/>
</dbReference>
<dbReference type="PANTHER" id="PTHR24276">
    <property type="entry name" value="POLYSERASE-RELATED"/>
    <property type="match status" value="1"/>
</dbReference>
<dbReference type="EMBL" id="CAKOFQ010007217">
    <property type="protein sequence ID" value="CAH1995186.1"/>
    <property type="molecule type" value="Genomic_DNA"/>
</dbReference>
<dbReference type="PRINTS" id="PR00722">
    <property type="entry name" value="CHYMOTRYPSIN"/>
</dbReference>
<sequence>MFIYTLVLLLVIAALRQNVSCEANIQSQSFKIINGNEAAPHSLPYQAAILGMDGKFLCGGSLISPRSILTAAHCLDRAGTSVQVVLGAHNISNPGEEGQLKITSTQFVIHKDWNAKKALNDIALVILPKPIETTNTIKWVTLPTKKNAIYINKNGTVSGWGAYSDSDATNISPVLREARIKIISNFFCNIAYMGKITSSHLCTDGLKKQTFCTGDSGGPLVVDGVQVGIVSFNFVFGCSSGWPGVYTRVTSFLDWISEHVYN</sequence>
<dbReference type="Proteomes" id="UP001152888">
    <property type="component" value="Unassembled WGS sequence"/>
</dbReference>
<dbReference type="InterPro" id="IPR050430">
    <property type="entry name" value="Peptidase_S1"/>
</dbReference>
<dbReference type="InterPro" id="IPR018114">
    <property type="entry name" value="TRYPSIN_HIS"/>
</dbReference>
<evidence type="ECO:0000256" key="5">
    <source>
        <dbReference type="ARBA" id="ARBA00023157"/>
    </source>
</evidence>
<evidence type="ECO:0000313" key="8">
    <source>
        <dbReference type="EMBL" id="CAH1995186.1"/>
    </source>
</evidence>
<dbReference type="CDD" id="cd00190">
    <property type="entry name" value="Tryp_SPc"/>
    <property type="match status" value="1"/>
</dbReference>
<dbReference type="PROSITE" id="PS00134">
    <property type="entry name" value="TRYPSIN_HIS"/>
    <property type="match status" value="1"/>
</dbReference>
<dbReference type="FunFam" id="2.40.10.10:FF:000034">
    <property type="entry name" value="Eupolytin"/>
    <property type="match status" value="1"/>
</dbReference>